<accession>A0A0K2SLL7</accession>
<evidence type="ECO:0000256" key="1">
    <source>
        <dbReference type="ARBA" id="ARBA00038414"/>
    </source>
</evidence>
<dbReference type="PANTHER" id="PTHR28047:SF5">
    <property type="entry name" value="PROTEIN DCG1"/>
    <property type="match status" value="1"/>
</dbReference>
<organism evidence="2 3">
    <name type="scientific">Limnochorda pilosa</name>
    <dbReference type="NCBI Taxonomy" id="1555112"/>
    <lineage>
        <taxon>Bacteria</taxon>
        <taxon>Bacillati</taxon>
        <taxon>Bacillota</taxon>
        <taxon>Limnochordia</taxon>
        <taxon>Limnochordales</taxon>
        <taxon>Limnochordaceae</taxon>
        <taxon>Limnochorda</taxon>
    </lineage>
</organism>
<name>A0A0K2SLL7_LIMPI</name>
<proteinExistence type="inferred from homology"/>
<sequence>MRLAYLVPAPISLSMGTDEVERRRAVLRGLAGPGTTLDLVEAAEGPASIESALEEYLSVPGAAREVERLEAEGYDGAVLGCAGDPGLDALREVAERLVIVGPGEASFLMASTLGRRFAVLTPAESTVGPTYDQVHRSGLRDRLAGVRSVEIPVLAMRDDRRATLARVEQAARRALDEDGADVLVLGCMSLAFLRADVELAEATGVPVVNPLLAAVKFLEALVSAGLHHSKRAFPRPPKLAHGAGVASLLLRTGA</sequence>
<dbReference type="OrthoDB" id="9791723at2"/>
<dbReference type="Gene3D" id="3.40.50.12500">
    <property type="match status" value="1"/>
</dbReference>
<reference evidence="3" key="1">
    <citation type="submission" date="2015-07" db="EMBL/GenBank/DDBJ databases">
        <title>Complete genome sequence and phylogenetic analysis of Limnochorda pilosa.</title>
        <authorList>
            <person name="Watanabe M."/>
            <person name="Kojima H."/>
            <person name="Fukui M."/>
        </authorList>
    </citation>
    <scope>NUCLEOTIDE SEQUENCE [LARGE SCALE GENOMIC DNA]</scope>
    <source>
        <strain evidence="3">HC45</strain>
    </source>
</reference>
<reference evidence="3" key="2">
    <citation type="journal article" date="2016" name="Int. J. Syst. Evol. Microbiol.">
        <title>Complete genome sequence and cell structure of Limnochorda pilosa, a Gram-negative spore-former within the phylum Firmicutes.</title>
        <authorList>
            <person name="Watanabe M."/>
            <person name="Kojima H."/>
            <person name="Fukui M."/>
        </authorList>
    </citation>
    <scope>NUCLEOTIDE SEQUENCE [LARGE SCALE GENOMIC DNA]</scope>
    <source>
        <strain evidence="3">HC45</strain>
    </source>
</reference>
<evidence type="ECO:0000313" key="3">
    <source>
        <dbReference type="Proteomes" id="UP000065807"/>
    </source>
</evidence>
<dbReference type="AlphaFoldDB" id="A0A0K2SLL7"/>
<dbReference type="Pfam" id="PF01177">
    <property type="entry name" value="Asp_Glu_race"/>
    <property type="match status" value="1"/>
</dbReference>
<evidence type="ECO:0000313" key="2">
    <source>
        <dbReference type="EMBL" id="BAS28000.1"/>
    </source>
</evidence>
<dbReference type="RefSeq" id="WP_068137690.1">
    <property type="nucleotide sequence ID" value="NZ_AP014924.1"/>
</dbReference>
<dbReference type="STRING" id="1555112.LIP_2159"/>
<dbReference type="InterPro" id="IPR015942">
    <property type="entry name" value="Asp/Glu/hydantoin_racemase"/>
</dbReference>
<dbReference type="PANTHER" id="PTHR28047">
    <property type="entry name" value="PROTEIN DCG1"/>
    <property type="match status" value="1"/>
</dbReference>
<dbReference type="InterPro" id="IPR052186">
    <property type="entry name" value="Hydantoin_racemase-like"/>
</dbReference>
<dbReference type="EMBL" id="AP014924">
    <property type="protein sequence ID" value="BAS28000.1"/>
    <property type="molecule type" value="Genomic_DNA"/>
</dbReference>
<dbReference type="GO" id="GO:0047661">
    <property type="term" value="F:amino-acid racemase activity"/>
    <property type="evidence" value="ECO:0007669"/>
    <property type="project" value="InterPro"/>
</dbReference>
<dbReference type="Proteomes" id="UP000065807">
    <property type="component" value="Chromosome"/>
</dbReference>
<keyword evidence="3" id="KW-1185">Reference proteome</keyword>
<dbReference type="InterPro" id="IPR053714">
    <property type="entry name" value="Iso_Racemase_Enz_sf"/>
</dbReference>
<dbReference type="KEGG" id="lpil:LIP_2159"/>
<gene>
    <name evidence="2" type="ORF">LIP_2159</name>
</gene>
<protein>
    <submittedName>
        <fullName evidence="2">Asp/Glu racemase</fullName>
    </submittedName>
</protein>
<comment type="similarity">
    <text evidence="1">Belongs to the HyuE racemase family.</text>
</comment>